<feature type="domain" description="PTS EIIA type-2" evidence="1">
    <location>
        <begin position="1"/>
        <end position="148"/>
    </location>
</feature>
<dbReference type="CDD" id="cd00211">
    <property type="entry name" value="PTS_IIA_fru"/>
    <property type="match status" value="1"/>
</dbReference>
<evidence type="ECO:0000313" key="3">
    <source>
        <dbReference type="Proteomes" id="UP000028863"/>
    </source>
</evidence>
<dbReference type="EMBL" id="CCAX010000001">
    <property type="protein sequence ID" value="CDO03524.1"/>
    <property type="molecule type" value="Genomic_DNA"/>
</dbReference>
<reference evidence="2" key="1">
    <citation type="submission" date="2014-03" db="EMBL/GenBank/DDBJ databases">
        <title>Draft genome sequencing of Oceanobacillus picturae strain S1 isolated from human gut.</title>
        <authorList>
            <person name="Croce O."/>
            <person name="Lagier J.C."/>
            <person name="Raoult D."/>
        </authorList>
    </citation>
    <scope>NUCLEOTIDE SEQUENCE [LARGE SCALE GENOMIC DNA]</scope>
    <source>
        <strain evidence="2">S1</strain>
    </source>
</reference>
<dbReference type="Gene3D" id="3.40.930.10">
    <property type="entry name" value="Mannitol-specific EII, Chain A"/>
    <property type="match status" value="1"/>
</dbReference>
<dbReference type="PANTHER" id="PTHR47738:SF3">
    <property type="entry name" value="PHOSPHOTRANSFERASE SYSTEM MANNITOL_FRUCTOSE-SPECIFIC IIA DOMAIN CONTAINING PROTEIN"/>
    <property type="match status" value="1"/>
</dbReference>
<dbReference type="PANTHER" id="PTHR47738">
    <property type="entry name" value="PTS SYSTEM FRUCTOSE-LIKE EIIA COMPONENT-RELATED"/>
    <property type="match status" value="1"/>
</dbReference>
<evidence type="ECO:0000313" key="2">
    <source>
        <dbReference type="EMBL" id="CDO03524.1"/>
    </source>
</evidence>
<dbReference type="InterPro" id="IPR016152">
    <property type="entry name" value="PTrfase/Anion_transptr"/>
</dbReference>
<reference evidence="2" key="2">
    <citation type="submission" date="2014-03" db="EMBL/GenBank/DDBJ databases">
        <authorList>
            <person name="Urmite Genomes"/>
        </authorList>
    </citation>
    <scope>NUCLEOTIDE SEQUENCE</scope>
    <source>
        <strain evidence="2">S1</strain>
    </source>
</reference>
<gene>
    <name evidence="2" type="primary">mtlA_1</name>
    <name evidence="2" type="ORF">BN988_02040</name>
</gene>
<dbReference type="InterPro" id="IPR051541">
    <property type="entry name" value="PTS_SugarTrans_NitroReg"/>
</dbReference>
<dbReference type="Proteomes" id="UP000028863">
    <property type="component" value="Unassembled WGS sequence"/>
</dbReference>
<dbReference type="InterPro" id="IPR002178">
    <property type="entry name" value="PTS_EIIA_type-2_dom"/>
</dbReference>
<dbReference type="RefSeq" id="WP_036575659.1">
    <property type="nucleotide sequence ID" value="NZ_CABLBW010000001.1"/>
</dbReference>
<sequence length="149" mass="16758">MKINPELIYPNIECQTKEEVLKFVANQLVKSGYVTEKFVESILEREEVFPTGLPTLPFGVAIPHTDADKVMEPIIAFASLKNPVKFKAMGNSGADVEVKLIFMLALDNPEAQLQTLQQLTSIFQNEEMVKKLAEVNSSEEFTSVMHVHY</sequence>
<dbReference type="PROSITE" id="PS51094">
    <property type="entry name" value="PTS_EIIA_TYPE_2"/>
    <property type="match status" value="1"/>
</dbReference>
<organism evidence="2 3">
    <name type="scientific">Oceanobacillus picturae</name>
    <dbReference type="NCBI Taxonomy" id="171693"/>
    <lineage>
        <taxon>Bacteria</taxon>
        <taxon>Bacillati</taxon>
        <taxon>Bacillota</taxon>
        <taxon>Bacilli</taxon>
        <taxon>Bacillales</taxon>
        <taxon>Bacillaceae</taxon>
        <taxon>Oceanobacillus</taxon>
    </lineage>
</organism>
<dbReference type="eggNOG" id="COG1762">
    <property type="taxonomic scope" value="Bacteria"/>
</dbReference>
<accession>W9ACS3</accession>
<protein>
    <submittedName>
        <fullName evidence="2">EIICBA-Mtl</fullName>
    </submittedName>
</protein>
<dbReference type="SUPFAM" id="SSF55804">
    <property type="entry name" value="Phoshotransferase/anion transport protein"/>
    <property type="match status" value="1"/>
</dbReference>
<dbReference type="AlphaFoldDB" id="W9ACS3"/>
<name>W9ACS3_9BACI</name>
<proteinExistence type="predicted"/>
<comment type="caution">
    <text evidence="2">The sequence shown here is derived from an EMBL/GenBank/DDBJ whole genome shotgun (WGS) entry which is preliminary data.</text>
</comment>
<dbReference type="Pfam" id="PF00359">
    <property type="entry name" value="PTS_EIIA_2"/>
    <property type="match status" value="1"/>
</dbReference>
<keyword evidence="3" id="KW-1185">Reference proteome</keyword>
<evidence type="ECO:0000259" key="1">
    <source>
        <dbReference type="PROSITE" id="PS51094"/>
    </source>
</evidence>
<dbReference type="STRING" id="171693.BN988_02040"/>